<dbReference type="EMBL" id="RBAL01000001">
    <property type="protein sequence ID" value="RKN47175.1"/>
    <property type="molecule type" value="Genomic_DNA"/>
</dbReference>
<dbReference type="OrthoDB" id="5184232at2"/>
<evidence type="ECO:0000313" key="2">
    <source>
        <dbReference type="EMBL" id="RKN47175.1"/>
    </source>
</evidence>
<name>A0A3A9ZGI3_9ACTN</name>
<comment type="caution">
    <text evidence="2">The sequence shown here is derived from an EMBL/GenBank/DDBJ whole genome shotgun (WGS) entry which is preliminary data.</text>
</comment>
<keyword evidence="1" id="KW-0812">Transmembrane</keyword>
<sequence>MRGARSAAYLLGGAAALGAACFLVVYLYRWQWQRTIVCGVLLLVVEVLLLSLAVLDRLARLERRLGEGDARQREILAALRGAEGAPAGEEARTAAGGPRFSWLERGTEALEWEHHSHVFVPVLMATGAALSGLAWLVERAAGATARPAAGRRLARRFAVLAAPPGGYLAGARDLPPRPALAGPGSTRGGLRGLAWLTAALLCALLVAGLAELTETAPPEHGEATATSLLFTVEGHGVTAERSALAARQLWERCRDATSVPLGQAGMTRLDEGLYAATVHPSLSAHDEHRLEGCLEDATLDRIRLHVLGTGSVE</sequence>
<keyword evidence="1" id="KW-1133">Transmembrane helix</keyword>
<keyword evidence="3" id="KW-1185">Reference proteome</keyword>
<evidence type="ECO:0000313" key="3">
    <source>
        <dbReference type="Proteomes" id="UP000272474"/>
    </source>
</evidence>
<dbReference type="RefSeq" id="WP_120675078.1">
    <property type="nucleotide sequence ID" value="NZ_RBAL01000001.1"/>
</dbReference>
<accession>A0A3A9ZGI3</accession>
<proteinExistence type="predicted"/>
<evidence type="ECO:0000256" key="1">
    <source>
        <dbReference type="SAM" id="Phobius"/>
    </source>
</evidence>
<dbReference type="Proteomes" id="UP000272474">
    <property type="component" value="Unassembled WGS sequence"/>
</dbReference>
<feature type="transmembrane region" description="Helical" evidence="1">
    <location>
        <begin position="7"/>
        <end position="28"/>
    </location>
</feature>
<organism evidence="2 3">
    <name type="scientific">Streptomyces hoynatensis</name>
    <dbReference type="NCBI Taxonomy" id="1141874"/>
    <lineage>
        <taxon>Bacteria</taxon>
        <taxon>Bacillati</taxon>
        <taxon>Actinomycetota</taxon>
        <taxon>Actinomycetes</taxon>
        <taxon>Kitasatosporales</taxon>
        <taxon>Streptomycetaceae</taxon>
        <taxon>Streptomyces</taxon>
    </lineage>
</organism>
<dbReference type="PROSITE" id="PS51257">
    <property type="entry name" value="PROKAR_LIPOPROTEIN"/>
    <property type="match status" value="1"/>
</dbReference>
<reference evidence="2 3" key="1">
    <citation type="journal article" date="2014" name="Int. J. Syst. Evol. Microbiol.">
        <title>Streptomyces hoynatensis sp. nov., isolated from deep marine sediment.</title>
        <authorList>
            <person name="Veyisoglu A."/>
            <person name="Sahin N."/>
        </authorList>
    </citation>
    <scope>NUCLEOTIDE SEQUENCE [LARGE SCALE GENOMIC DNA]</scope>
    <source>
        <strain evidence="2 3">KCTC 29097</strain>
    </source>
</reference>
<keyword evidence="1" id="KW-0472">Membrane</keyword>
<protein>
    <submittedName>
        <fullName evidence="2">Uncharacterized protein</fullName>
    </submittedName>
</protein>
<feature type="transmembrane region" description="Helical" evidence="1">
    <location>
        <begin position="34"/>
        <end position="55"/>
    </location>
</feature>
<feature type="transmembrane region" description="Helical" evidence="1">
    <location>
        <begin position="118"/>
        <end position="137"/>
    </location>
</feature>
<gene>
    <name evidence="2" type="ORF">D7294_03120</name>
</gene>
<dbReference type="AlphaFoldDB" id="A0A3A9ZGI3"/>